<protein>
    <submittedName>
        <fullName evidence="1">Uncharacterized protein</fullName>
    </submittedName>
</protein>
<reference evidence="1" key="1">
    <citation type="submission" date="2021-01" db="EMBL/GenBank/DDBJ databases">
        <title>Draft genome sequence of Acholeplasmataceae bacterium strain Mahy22.</title>
        <authorList>
            <person name="Watanabe M."/>
            <person name="Kojima H."/>
            <person name="Fukui M."/>
        </authorList>
    </citation>
    <scope>NUCLEOTIDE SEQUENCE</scope>
    <source>
        <strain evidence="1">Mahy22</strain>
    </source>
</reference>
<sequence>MNFQRVRKIITTEAEIFNISDLRIYSLVLECLDYNKSLADEFMLSSLGGYDEKELERIHRIRDNTNKRVQNQACAF</sequence>
<evidence type="ECO:0000313" key="1">
    <source>
        <dbReference type="EMBL" id="BCR36607.1"/>
    </source>
</evidence>
<gene>
    <name evidence="1" type="ORF">MPAN_015000</name>
</gene>
<accession>A0A7U9XVJ6</accession>
<keyword evidence="2" id="KW-1185">Reference proteome</keyword>
<organism evidence="1 2">
    <name type="scientific">Mariniplasma anaerobium</name>
    <dbReference type="NCBI Taxonomy" id="2735436"/>
    <lineage>
        <taxon>Bacteria</taxon>
        <taxon>Bacillati</taxon>
        <taxon>Mycoplasmatota</taxon>
        <taxon>Mollicutes</taxon>
        <taxon>Acholeplasmatales</taxon>
        <taxon>Acholeplasmataceae</taxon>
        <taxon>Mariniplasma</taxon>
    </lineage>
</organism>
<evidence type="ECO:0000313" key="2">
    <source>
        <dbReference type="Proteomes" id="UP000620133"/>
    </source>
</evidence>
<name>A0A7U9XVJ6_9MOLU</name>
<dbReference type="AlphaFoldDB" id="A0A7U9XVJ6"/>
<dbReference type="EMBL" id="AP024412">
    <property type="protein sequence ID" value="BCR36607.1"/>
    <property type="molecule type" value="Genomic_DNA"/>
</dbReference>
<dbReference type="RefSeq" id="WP_176239253.1">
    <property type="nucleotide sequence ID" value="NZ_AP024412.1"/>
</dbReference>
<proteinExistence type="predicted"/>
<dbReference type="Proteomes" id="UP000620133">
    <property type="component" value="Chromosome"/>
</dbReference>
<dbReference type="KEGG" id="manr:MPAN_015000"/>